<sequence>MEAYKQYWEQISQKVAALPQQSEKIELAAKWVAEALGQGGFIYTSGTGHSHIFAEEIYYRAGGFARVRPILDEALMLHKDASRSTEMERLSGYAEQLLQDYPIGPKDVFIISSNSGRNTVSIDMAMIAKSAGAKVIVITNLQHSQSVASRHPSGLKLYEVADVFFDNLGEIGDAAVSIPGYPYKVGPTSTIIVTMLLQGIMVQAATLMVKNGQDPEIFSSSNADGAEAYNDALIAKYKGVIKGL</sequence>
<proteinExistence type="predicted"/>
<dbReference type="InterPro" id="IPR046348">
    <property type="entry name" value="SIS_dom_sf"/>
</dbReference>
<dbReference type="SUPFAM" id="SSF53697">
    <property type="entry name" value="SIS domain"/>
    <property type="match status" value="1"/>
</dbReference>
<feature type="domain" description="SIS" evidence="1">
    <location>
        <begin position="32"/>
        <end position="206"/>
    </location>
</feature>
<keyword evidence="3" id="KW-1185">Reference proteome</keyword>
<dbReference type="PANTHER" id="PTHR30390:SF7">
    <property type="entry name" value="PHOSPHOHEPTOSE ISOMERASE"/>
    <property type="match status" value="1"/>
</dbReference>
<dbReference type="EMBL" id="JAKEVZ010000014">
    <property type="protein sequence ID" value="MCF1752716.1"/>
    <property type="molecule type" value="Genomic_DNA"/>
</dbReference>
<accession>A0ABS9BYL0</accession>
<evidence type="ECO:0000259" key="1">
    <source>
        <dbReference type="PROSITE" id="PS51464"/>
    </source>
</evidence>
<dbReference type="CDD" id="cd05013">
    <property type="entry name" value="SIS_RpiR"/>
    <property type="match status" value="1"/>
</dbReference>
<protein>
    <submittedName>
        <fullName evidence="2">SIS domain-containing protein</fullName>
    </submittedName>
</protein>
<name>A0ABS9BYL0_9BACT</name>
<dbReference type="InterPro" id="IPR001347">
    <property type="entry name" value="SIS_dom"/>
</dbReference>
<dbReference type="InterPro" id="IPR050099">
    <property type="entry name" value="SIS_GmhA/DiaA_subfam"/>
</dbReference>
<dbReference type="PROSITE" id="PS51464">
    <property type="entry name" value="SIS"/>
    <property type="match status" value="1"/>
</dbReference>
<dbReference type="Gene3D" id="3.40.50.10490">
    <property type="entry name" value="Glucose-6-phosphate isomerase like protein, domain 1"/>
    <property type="match status" value="1"/>
</dbReference>
<dbReference type="RefSeq" id="WP_234862574.1">
    <property type="nucleotide sequence ID" value="NZ_JAKEVZ010000014.1"/>
</dbReference>
<evidence type="ECO:0000313" key="3">
    <source>
        <dbReference type="Proteomes" id="UP001201449"/>
    </source>
</evidence>
<organism evidence="2 3">
    <name type="scientific">Mariniradius sediminis</name>
    <dbReference type="NCBI Taxonomy" id="2909237"/>
    <lineage>
        <taxon>Bacteria</taxon>
        <taxon>Pseudomonadati</taxon>
        <taxon>Bacteroidota</taxon>
        <taxon>Cytophagia</taxon>
        <taxon>Cytophagales</taxon>
        <taxon>Cyclobacteriaceae</taxon>
        <taxon>Mariniradius</taxon>
    </lineage>
</organism>
<reference evidence="2 3" key="1">
    <citation type="submission" date="2022-01" db="EMBL/GenBank/DDBJ databases">
        <title>Mariniradius saccharolyticus sp. nov., isolated from sediment of a river.</title>
        <authorList>
            <person name="Liu H."/>
        </authorList>
    </citation>
    <scope>NUCLEOTIDE SEQUENCE [LARGE SCALE GENOMIC DNA]</scope>
    <source>
        <strain evidence="2 3">RY-2</strain>
    </source>
</reference>
<dbReference type="InterPro" id="IPR035472">
    <property type="entry name" value="RpiR-like_SIS"/>
</dbReference>
<dbReference type="Pfam" id="PF13580">
    <property type="entry name" value="SIS_2"/>
    <property type="match status" value="1"/>
</dbReference>
<dbReference type="NCBIfam" id="NF002805">
    <property type="entry name" value="PRK02947.1"/>
    <property type="match status" value="1"/>
</dbReference>
<dbReference type="Proteomes" id="UP001201449">
    <property type="component" value="Unassembled WGS sequence"/>
</dbReference>
<comment type="caution">
    <text evidence="2">The sequence shown here is derived from an EMBL/GenBank/DDBJ whole genome shotgun (WGS) entry which is preliminary data.</text>
</comment>
<gene>
    <name evidence="2" type="ORF">L0U89_16780</name>
</gene>
<evidence type="ECO:0000313" key="2">
    <source>
        <dbReference type="EMBL" id="MCF1752716.1"/>
    </source>
</evidence>
<dbReference type="PANTHER" id="PTHR30390">
    <property type="entry name" value="SEDOHEPTULOSE 7-PHOSPHATE ISOMERASE / DNAA INITIATOR-ASSOCIATING FACTOR FOR REPLICATION INITIATION"/>
    <property type="match status" value="1"/>
</dbReference>